<dbReference type="PRINTS" id="PR00634">
    <property type="entry name" value="BETALLERGEN"/>
</dbReference>
<dbReference type="GO" id="GO:0004864">
    <property type="term" value="F:protein phosphatase inhibitor activity"/>
    <property type="evidence" value="ECO:0007669"/>
    <property type="project" value="InterPro"/>
</dbReference>
<keyword evidence="5" id="KW-1185">Reference proteome</keyword>
<dbReference type="PROSITE" id="PS00451">
    <property type="entry name" value="PATHOGENESIS_BETVI"/>
    <property type="match status" value="1"/>
</dbReference>
<dbReference type="GO" id="GO:0005634">
    <property type="term" value="C:nucleus"/>
    <property type="evidence" value="ECO:0007669"/>
    <property type="project" value="TreeGrafter"/>
</dbReference>
<dbReference type="CDD" id="cd07816">
    <property type="entry name" value="Bet_v1-like"/>
    <property type="match status" value="1"/>
</dbReference>
<dbReference type="GO" id="GO:0005737">
    <property type="term" value="C:cytoplasm"/>
    <property type="evidence" value="ECO:0007669"/>
    <property type="project" value="TreeGrafter"/>
</dbReference>
<sequence>MGFVSKFEVEIVSSIPPKRLFKAFILDGDRLLPKLLSQFIKSIETVEGDGRAGSVKLITTAHGDDAIKTSKQRVDEVDEEKLVFRYTVIEGDEIANGVEKITNTVRFEAGPDGGSITKNTVEYYYAEEGGHKASFEEKAKQVKQKVEGVFK</sequence>
<keyword evidence="2" id="KW-0611">Plant defense</keyword>
<dbReference type="PANTHER" id="PTHR31213">
    <property type="entry name" value="OS08G0374000 PROTEIN-RELATED"/>
    <property type="match status" value="1"/>
</dbReference>
<dbReference type="InterPro" id="IPR050279">
    <property type="entry name" value="Plant_def-hormone_signal"/>
</dbReference>
<reference evidence="4 5" key="1">
    <citation type="journal article" date="2013" name="BMC Genomics">
        <title>The miniature genome of a carnivorous plant Genlisea aurea contains a low number of genes and short non-coding sequences.</title>
        <authorList>
            <person name="Leushkin E.V."/>
            <person name="Sutormin R.A."/>
            <person name="Nabieva E.R."/>
            <person name="Penin A.A."/>
            <person name="Kondrashov A.S."/>
            <person name="Logacheva M.D."/>
        </authorList>
    </citation>
    <scope>NUCLEOTIDE SEQUENCE [LARGE SCALE GENOMIC DNA]</scope>
</reference>
<evidence type="ECO:0000256" key="1">
    <source>
        <dbReference type="ARBA" id="ARBA00009744"/>
    </source>
</evidence>
<dbReference type="GO" id="GO:0010427">
    <property type="term" value="F:abscisic acid binding"/>
    <property type="evidence" value="ECO:0007669"/>
    <property type="project" value="InterPro"/>
</dbReference>
<keyword evidence="2" id="KW-0568">Pathogenesis-related protein</keyword>
<feature type="non-terminal residue" evidence="4">
    <location>
        <position position="151"/>
    </location>
</feature>
<comment type="caution">
    <text evidence="4">The sequence shown here is derived from an EMBL/GenBank/DDBJ whole genome shotgun (WGS) entry which is preliminary data.</text>
</comment>
<gene>
    <name evidence="4" type="ORF">M569_03684</name>
</gene>
<evidence type="ECO:0000259" key="3">
    <source>
        <dbReference type="Pfam" id="PF00407"/>
    </source>
</evidence>
<dbReference type="Gene3D" id="3.30.530.20">
    <property type="match status" value="1"/>
</dbReference>
<dbReference type="EMBL" id="AUSU01001419">
    <property type="protein sequence ID" value="EPS71075.1"/>
    <property type="molecule type" value="Genomic_DNA"/>
</dbReference>
<comment type="similarity">
    <text evidence="1 2">Belongs to the BetVI family.</text>
</comment>
<dbReference type="InterPro" id="IPR023393">
    <property type="entry name" value="START-like_dom_sf"/>
</dbReference>
<proteinExistence type="inferred from homology"/>
<dbReference type="GO" id="GO:0006952">
    <property type="term" value="P:defense response"/>
    <property type="evidence" value="ECO:0007669"/>
    <property type="project" value="UniProtKB-KW"/>
</dbReference>
<evidence type="ECO:0000256" key="2">
    <source>
        <dbReference type="RuleBase" id="RU000409"/>
    </source>
</evidence>
<name>S8CW75_9LAMI</name>
<dbReference type="GO" id="GO:0038023">
    <property type="term" value="F:signaling receptor activity"/>
    <property type="evidence" value="ECO:0007669"/>
    <property type="project" value="InterPro"/>
</dbReference>
<dbReference type="SUPFAM" id="SSF55961">
    <property type="entry name" value="Bet v1-like"/>
    <property type="match status" value="1"/>
</dbReference>
<protein>
    <recommendedName>
        <fullName evidence="3">Bet v I/Major latex protein domain-containing protein</fullName>
    </recommendedName>
</protein>
<dbReference type="InterPro" id="IPR000916">
    <property type="entry name" value="Bet_v_I/MLP"/>
</dbReference>
<dbReference type="InterPro" id="IPR024949">
    <property type="entry name" value="Bet_v_I_allergen"/>
</dbReference>
<evidence type="ECO:0000313" key="5">
    <source>
        <dbReference type="Proteomes" id="UP000015453"/>
    </source>
</evidence>
<organism evidence="4 5">
    <name type="scientific">Genlisea aurea</name>
    <dbReference type="NCBI Taxonomy" id="192259"/>
    <lineage>
        <taxon>Eukaryota</taxon>
        <taxon>Viridiplantae</taxon>
        <taxon>Streptophyta</taxon>
        <taxon>Embryophyta</taxon>
        <taxon>Tracheophyta</taxon>
        <taxon>Spermatophyta</taxon>
        <taxon>Magnoliopsida</taxon>
        <taxon>eudicotyledons</taxon>
        <taxon>Gunneridae</taxon>
        <taxon>Pentapetalae</taxon>
        <taxon>asterids</taxon>
        <taxon>lamiids</taxon>
        <taxon>Lamiales</taxon>
        <taxon>Lentibulariaceae</taxon>
        <taxon>Genlisea</taxon>
    </lineage>
</organism>
<dbReference type="GO" id="GO:0009738">
    <property type="term" value="P:abscisic acid-activated signaling pathway"/>
    <property type="evidence" value="ECO:0007669"/>
    <property type="project" value="InterPro"/>
</dbReference>
<evidence type="ECO:0000313" key="4">
    <source>
        <dbReference type="EMBL" id="EPS71075.1"/>
    </source>
</evidence>
<feature type="domain" description="Bet v I/Major latex protein" evidence="3">
    <location>
        <begin position="4"/>
        <end position="147"/>
    </location>
</feature>
<dbReference type="OrthoDB" id="1880172at2759"/>
<dbReference type="AlphaFoldDB" id="S8CW75"/>
<dbReference type="FunFam" id="3.30.530.20:FF:000007">
    <property type="entry name" value="Major pollen allergen Bet v 1-A"/>
    <property type="match status" value="1"/>
</dbReference>
<dbReference type="PANTHER" id="PTHR31213:SF55">
    <property type="entry name" value="STRESS-INDUCED PROTEIN SAM22"/>
    <property type="match status" value="1"/>
</dbReference>
<dbReference type="Proteomes" id="UP000015453">
    <property type="component" value="Unassembled WGS sequence"/>
</dbReference>
<accession>S8CW75</accession>
<dbReference type="Pfam" id="PF00407">
    <property type="entry name" value="Bet_v_1"/>
    <property type="match status" value="1"/>
</dbReference>